<dbReference type="KEGG" id="mten:GWK48_03860"/>
<evidence type="ECO:0000313" key="4">
    <source>
        <dbReference type="EMBL" id="QKQ99641.1"/>
    </source>
</evidence>
<dbReference type="EMBL" id="CP049074">
    <property type="protein sequence ID" value="QKQ99641.1"/>
    <property type="molecule type" value="Genomic_DNA"/>
</dbReference>
<keyword evidence="5" id="KW-1185">Reference proteome</keyword>
<dbReference type="Gene3D" id="3.30.2290.10">
    <property type="entry name" value="PmbA/TldD superfamily"/>
    <property type="match status" value="1"/>
</dbReference>
<dbReference type="SUPFAM" id="SSF111283">
    <property type="entry name" value="Putative modulator of DNA gyrase, PmbA/TldD"/>
    <property type="match status" value="1"/>
</dbReference>
<dbReference type="GO" id="GO:0008237">
    <property type="term" value="F:metallopeptidase activity"/>
    <property type="evidence" value="ECO:0007669"/>
    <property type="project" value="InterPro"/>
</dbReference>
<name>A0A6N0NSG1_9CREN</name>
<dbReference type="Pfam" id="PF19289">
    <property type="entry name" value="PmbA_TldD_3rd"/>
    <property type="match status" value="1"/>
</dbReference>
<organism evidence="4 5">
    <name type="scientific">Metallosphaera tengchongensis</name>
    <dbReference type="NCBI Taxonomy" id="1532350"/>
    <lineage>
        <taxon>Archaea</taxon>
        <taxon>Thermoproteota</taxon>
        <taxon>Thermoprotei</taxon>
        <taxon>Sulfolobales</taxon>
        <taxon>Sulfolobaceae</taxon>
        <taxon>Metallosphaera</taxon>
    </lineage>
</organism>
<dbReference type="Proteomes" id="UP000509301">
    <property type="component" value="Chromosome"/>
</dbReference>
<feature type="domain" description="Metalloprotease TldD/E central" evidence="3">
    <location>
        <begin position="100"/>
        <end position="196"/>
    </location>
</feature>
<dbReference type="InterPro" id="IPR002510">
    <property type="entry name" value="Metalloprtase-TldD/E_N"/>
</dbReference>
<proteinExistence type="predicted"/>
<dbReference type="PANTHER" id="PTHR43421">
    <property type="entry name" value="METALLOPROTEASE PMBA"/>
    <property type="match status" value="1"/>
</dbReference>
<protein>
    <submittedName>
        <fullName evidence="4">TldD/PmbA family protein</fullName>
    </submittedName>
</protein>
<feature type="domain" description="Metalloprotease TldD/E N-terminal" evidence="1">
    <location>
        <begin position="18"/>
        <end position="75"/>
    </location>
</feature>
<dbReference type="InterPro" id="IPR036059">
    <property type="entry name" value="TldD/PmbA_sf"/>
</dbReference>
<dbReference type="PANTHER" id="PTHR43421:SF1">
    <property type="entry name" value="METALLOPROTEASE PMBA"/>
    <property type="match status" value="1"/>
</dbReference>
<dbReference type="AlphaFoldDB" id="A0A6N0NSG1"/>
<dbReference type="GeneID" id="55641055"/>
<evidence type="ECO:0000259" key="1">
    <source>
        <dbReference type="Pfam" id="PF01523"/>
    </source>
</evidence>
<accession>A0A6N0NSG1</accession>
<dbReference type="OrthoDB" id="84520at2157"/>
<dbReference type="Pfam" id="PF01523">
    <property type="entry name" value="PmbA_TldD_1st"/>
    <property type="match status" value="1"/>
</dbReference>
<dbReference type="RefSeq" id="WP_174629798.1">
    <property type="nucleotide sequence ID" value="NZ_CP049074.1"/>
</dbReference>
<dbReference type="InterPro" id="IPR045570">
    <property type="entry name" value="Metalloprtase-TldD/E_cen_dom"/>
</dbReference>
<feature type="domain" description="Metalloprotease TldD/E C-terminal" evidence="2">
    <location>
        <begin position="210"/>
        <end position="416"/>
    </location>
</feature>
<evidence type="ECO:0000259" key="2">
    <source>
        <dbReference type="Pfam" id="PF19289"/>
    </source>
</evidence>
<dbReference type="InterPro" id="IPR047657">
    <property type="entry name" value="PmbA"/>
</dbReference>
<dbReference type="GO" id="GO:0005829">
    <property type="term" value="C:cytosol"/>
    <property type="evidence" value="ECO:0007669"/>
    <property type="project" value="TreeGrafter"/>
</dbReference>
<sequence length="417" mass="46314">MSDIYKIIERCKALGYTCEVYGVDRLEYNVRVEKQYYSGSLRDRGYGVRVFKEGRVGFSFGSNVSEALLEKAIDALGVSDRDEYNTPPPRSKPTLIGIKPARVDENALKELVKSLEELKERINVLGIYSGVEKVKVSIASTEGTEAEEERGEVYAGIMANFRNESLVTPEIYESSQARDIKDLDIEELKERIARKVQITKQRVKLDKPPTKVVLNVKAVAQLVAPLVSYSVNGENVFRGKTSLKLHGVYGSITIVDDPRDVKSPYSRSFDGEGQETSPTVLFEKGKFTNVLTNWYWSRRGNVKNTASAVRSFSSVPHIGVTTIKFDPSEKDDLEEGDLVVDQVQGVHTSNWDTGEFGVVASIAWIIKGGDEMGVREAILSGDLKSVLKGVKGGIGKRRREDNTESPDLSIEGLRVTY</sequence>
<dbReference type="InterPro" id="IPR045569">
    <property type="entry name" value="Metalloprtase-TldD/E_C"/>
</dbReference>
<reference evidence="4 5" key="1">
    <citation type="submission" date="2020-02" db="EMBL/GenBank/DDBJ databases">
        <title>Comparative genome analysis reveals the metabolism and evolution of the thermophilic archaeal genus Metallosphaera.</title>
        <authorList>
            <person name="Jiang C."/>
        </authorList>
    </citation>
    <scope>NUCLEOTIDE SEQUENCE [LARGE SCALE GENOMIC DNA]</scope>
    <source>
        <strain evidence="4 5">Ric-A</strain>
    </source>
</reference>
<dbReference type="Pfam" id="PF19290">
    <property type="entry name" value="PmbA_TldD_2nd"/>
    <property type="match status" value="1"/>
</dbReference>
<gene>
    <name evidence="4" type="ORF">GWK48_03860</name>
</gene>
<dbReference type="InterPro" id="IPR035068">
    <property type="entry name" value="TldD/PmbA_N"/>
</dbReference>
<evidence type="ECO:0000313" key="5">
    <source>
        <dbReference type="Proteomes" id="UP000509301"/>
    </source>
</evidence>
<dbReference type="GO" id="GO:0006508">
    <property type="term" value="P:proteolysis"/>
    <property type="evidence" value="ECO:0007669"/>
    <property type="project" value="InterPro"/>
</dbReference>
<evidence type="ECO:0000259" key="3">
    <source>
        <dbReference type="Pfam" id="PF19290"/>
    </source>
</evidence>